<dbReference type="OrthoDB" id="6781244at2759"/>
<dbReference type="Proteomes" id="UP001153636">
    <property type="component" value="Chromosome 10"/>
</dbReference>
<dbReference type="AlphaFoldDB" id="A0A9P0G5P6"/>
<evidence type="ECO:0000313" key="2">
    <source>
        <dbReference type="Proteomes" id="UP001153636"/>
    </source>
</evidence>
<gene>
    <name evidence="1" type="ORF">PSYICH_LOCUS1586</name>
</gene>
<organism evidence="1 2">
    <name type="scientific">Psylliodes chrysocephalus</name>
    <dbReference type="NCBI Taxonomy" id="3402493"/>
    <lineage>
        <taxon>Eukaryota</taxon>
        <taxon>Metazoa</taxon>
        <taxon>Ecdysozoa</taxon>
        <taxon>Arthropoda</taxon>
        <taxon>Hexapoda</taxon>
        <taxon>Insecta</taxon>
        <taxon>Pterygota</taxon>
        <taxon>Neoptera</taxon>
        <taxon>Endopterygota</taxon>
        <taxon>Coleoptera</taxon>
        <taxon>Polyphaga</taxon>
        <taxon>Cucujiformia</taxon>
        <taxon>Chrysomeloidea</taxon>
        <taxon>Chrysomelidae</taxon>
        <taxon>Galerucinae</taxon>
        <taxon>Alticini</taxon>
        <taxon>Psylliodes</taxon>
    </lineage>
</organism>
<accession>A0A9P0G5P6</accession>
<evidence type="ECO:0000313" key="1">
    <source>
        <dbReference type="EMBL" id="CAH1100893.1"/>
    </source>
</evidence>
<reference evidence="1" key="1">
    <citation type="submission" date="2022-01" db="EMBL/GenBank/DDBJ databases">
        <authorList>
            <person name="King R."/>
        </authorList>
    </citation>
    <scope>NUCLEOTIDE SEQUENCE</scope>
</reference>
<keyword evidence="2" id="KW-1185">Reference proteome</keyword>
<sequence>MLQNDAGLKNLNGSIFSNQQPRTAIYIPWKCKAHSIAHFSTTCPLRLVQHDQTTTAWWWHELDYLRKVARKSFNKTRTTKLKEGWATYKSHLREYKTIVRQKQRDAWRSYCEEI</sequence>
<proteinExistence type="predicted"/>
<protein>
    <submittedName>
        <fullName evidence="1">Uncharacterized protein</fullName>
    </submittedName>
</protein>
<name>A0A9P0G5P6_9CUCU</name>
<dbReference type="EMBL" id="OV651822">
    <property type="protein sequence ID" value="CAH1100893.1"/>
    <property type="molecule type" value="Genomic_DNA"/>
</dbReference>